<protein>
    <recommendedName>
        <fullName evidence="4">Lipoprotein</fullName>
    </recommendedName>
</protein>
<organism evidence="2 3">
    <name type="scientific">Aquimarina litoralis</name>
    <dbReference type="NCBI Taxonomy" id="584605"/>
    <lineage>
        <taxon>Bacteria</taxon>
        <taxon>Pseudomonadati</taxon>
        <taxon>Bacteroidota</taxon>
        <taxon>Flavobacteriia</taxon>
        <taxon>Flavobacteriales</taxon>
        <taxon>Flavobacteriaceae</taxon>
        <taxon>Aquimarina</taxon>
    </lineage>
</organism>
<dbReference type="RefSeq" id="WP_343912923.1">
    <property type="nucleotide sequence ID" value="NZ_BAAAGE010000002.1"/>
</dbReference>
<name>A0ABP3U794_9FLAO</name>
<sequence length="190" mass="22267">MIKTIHITLFLIALLSTVCESNITPQPTDSLIKGDAILFQQPEVEYLSETLYVNSKYPFKGKLDTLKSFIKTPDTIQKQIDDCGAIIEDSDELWQYLHCEIEVSKTEYAFRKIDVELSNFTIKYKKVIFSKNYTLLNFKEDFPVSFMKNKDDEKNGIITILMKTHTLSDDLYIFTFHNKKLKELRYFFPC</sequence>
<dbReference type="Proteomes" id="UP001501758">
    <property type="component" value="Unassembled WGS sequence"/>
</dbReference>
<dbReference type="EMBL" id="BAAAGE010000002">
    <property type="protein sequence ID" value="GAA0723995.1"/>
    <property type="molecule type" value="Genomic_DNA"/>
</dbReference>
<feature type="chain" id="PRO_5045987302" description="Lipoprotein" evidence="1">
    <location>
        <begin position="22"/>
        <end position="190"/>
    </location>
</feature>
<evidence type="ECO:0000313" key="3">
    <source>
        <dbReference type="Proteomes" id="UP001501758"/>
    </source>
</evidence>
<keyword evidence="3" id="KW-1185">Reference proteome</keyword>
<accession>A0ABP3U794</accession>
<keyword evidence="1" id="KW-0732">Signal</keyword>
<reference evidence="3" key="1">
    <citation type="journal article" date="2019" name="Int. J. Syst. Evol. Microbiol.">
        <title>The Global Catalogue of Microorganisms (GCM) 10K type strain sequencing project: providing services to taxonomists for standard genome sequencing and annotation.</title>
        <authorList>
            <consortium name="The Broad Institute Genomics Platform"/>
            <consortium name="The Broad Institute Genome Sequencing Center for Infectious Disease"/>
            <person name="Wu L."/>
            <person name="Ma J."/>
        </authorList>
    </citation>
    <scope>NUCLEOTIDE SEQUENCE [LARGE SCALE GENOMIC DNA]</scope>
    <source>
        <strain evidence="3">JCM 15974</strain>
    </source>
</reference>
<gene>
    <name evidence="2" type="ORF">GCM10009430_28070</name>
</gene>
<proteinExistence type="predicted"/>
<evidence type="ECO:0000256" key="1">
    <source>
        <dbReference type="SAM" id="SignalP"/>
    </source>
</evidence>
<evidence type="ECO:0008006" key="4">
    <source>
        <dbReference type="Google" id="ProtNLM"/>
    </source>
</evidence>
<feature type="signal peptide" evidence="1">
    <location>
        <begin position="1"/>
        <end position="21"/>
    </location>
</feature>
<evidence type="ECO:0000313" key="2">
    <source>
        <dbReference type="EMBL" id="GAA0723995.1"/>
    </source>
</evidence>
<comment type="caution">
    <text evidence="2">The sequence shown here is derived from an EMBL/GenBank/DDBJ whole genome shotgun (WGS) entry which is preliminary data.</text>
</comment>